<dbReference type="InterPro" id="IPR029044">
    <property type="entry name" value="Nucleotide-diphossugar_trans"/>
</dbReference>
<dbReference type="GO" id="GO:0016757">
    <property type="term" value="F:glycosyltransferase activity"/>
    <property type="evidence" value="ECO:0007669"/>
    <property type="project" value="UniProtKB-KW"/>
</dbReference>
<dbReference type="Proteomes" id="UP000800041">
    <property type="component" value="Unassembled WGS sequence"/>
</dbReference>
<dbReference type="EMBL" id="ML977187">
    <property type="protein sequence ID" value="KAF1982215.1"/>
    <property type="molecule type" value="Genomic_DNA"/>
</dbReference>
<gene>
    <name evidence="5" type="ORF">K402DRAFT_340966</name>
</gene>
<name>A0A6G1GMQ8_9PEZI</name>
<keyword evidence="2" id="KW-0328">Glycosyltransferase</keyword>
<evidence type="ECO:0000256" key="3">
    <source>
        <dbReference type="ARBA" id="ARBA00022679"/>
    </source>
</evidence>
<dbReference type="PANTHER" id="PTHR31306">
    <property type="entry name" value="ALPHA-1,6-MANNOSYLTRANSFERASE MNN11-RELATED"/>
    <property type="match status" value="1"/>
</dbReference>
<evidence type="ECO:0000256" key="1">
    <source>
        <dbReference type="ARBA" id="ARBA00005664"/>
    </source>
</evidence>
<dbReference type="OrthoDB" id="407658at2759"/>
<evidence type="ECO:0000256" key="4">
    <source>
        <dbReference type="SAM" id="MobiDB-lite"/>
    </source>
</evidence>
<keyword evidence="3 5" id="KW-0808">Transferase</keyword>
<dbReference type="Pfam" id="PF05637">
    <property type="entry name" value="Glyco_transf_34"/>
    <property type="match status" value="1"/>
</dbReference>
<keyword evidence="6" id="KW-1185">Reference proteome</keyword>
<dbReference type="GO" id="GO:0000139">
    <property type="term" value="C:Golgi membrane"/>
    <property type="evidence" value="ECO:0007669"/>
    <property type="project" value="TreeGrafter"/>
</dbReference>
<dbReference type="AlphaFoldDB" id="A0A6G1GMQ8"/>
<dbReference type="PANTHER" id="PTHR31306:SF8">
    <property type="entry name" value="GLYCOSYLTRANSFERASE FAMILY 34 PROTEIN"/>
    <property type="match status" value="1"/>
</dbReference>
<protein>
    <submittedName>
        <fullName evidence="5">Glycosyltransferase family 34 protein</fullName>
    </submittedName>
</protein>
<organism evidence="5 6">
    <name type="scientific">Aulographum hederae CBS 113979</name>
    <dbReference type="NCBI Taxonomy" id="1176131"/>
    <lineage>
        <taxon>Eukaryota</taxon>
        <taxon>Fungi</taxon>
        <taxon>Dikarya</taxon>
        <taxon>Ascomycota</taxon>
        <taxon>Pezizomycotina</taxon>
        <taxon>Dothideomycetes</taxon>
        <taxon>Pleosporomycetidae</taxon>
        <taxon>Aulographales</taxon>
        <taxon>Aulographaceae</taxon>
    </lineage>
</organism>
<feature type="region of interest" description="Disordered" evidence="4">
    <location>
        <begin position="353"/>
        <end position="380"/>
    </location>
</feature>
<accession>A0A6G1GMQ8</accession>
<proteinExistence type="inferred from homology"/>
<evidence type="ECO:0000313" key="5">
    <source>
        <dbReference type="EMBL" id="KAF1982215.1"/>
    </source>
</evidence>
<comment type="similarity">
    <text evidence="1">Belongs to the glycosyltransferase 34 family.</text>
</comment>
<evidence type="ECO:0000313" key="6">
    <source>
        <dbReference type="Proteomes" id="UP000800041"/>
    </source>
</evidence>
<feature type="compositionally biased region" description="Polar residues" evidence="4">
    <location>
        <begin position="356"/>
        <end position="380"/>
    </location>
</feature>
<dbReference type="InterPro" id="IPR008630">
    <property type="entry name" value="Glyco_trans_34"/>
</dbReference>
<sequence length="380" mass="43777">MHLPWGDSGIRNPLTSSSPAAVAAANKTLAPGNGTIEFQPDTNVTGVPRFAKIAVASGFEDTVYERAIETHVRHAEKHGYPLYLAREQAADGMFNKVAYIQNILLNELYKPADERVKWLFYFDSDSIIMNEEIPLEIFEPPSDFAHINWIAGKDWNGLNAGVFLLRVCPWSLDLLEFTMTYKHYHPDEDYVFEEQSILARLTEKDDRFKHESIYVPKGWINAYFYSMQEVKPGLLMSHFPHPDYKWHMYEWLKVIDTDRDEKLKPVYNKPVQDTDYPKEIKAFWNAKRRVDKALKGFQRNIDRGADPVQFGLQHEETKALAEKFKEKYEGLKDAATFKTDEPDTLENMVNEAEEVSSPNCPSQFTVTKFSPSAMPNSFKS</sequence>
<evidence type="ECO:0000256" key="2">
    <source>
        <dbReference type="ARBA" id="ARBA00022676"/>
    </source>
</evidence>
<reference evidence="5" key="1">
    <citation type="journal article" date="2020" name="Stud. Mycol.">
        <title>101 Dothideomycetes genomes: a test case for predicting lifestyles and emergence of pathogens.</title>
        <authorList>
            <person name="Haridas S."/>
            <person name="Albert R."/>
            <person name="Binder M."/>
            <person name="Bloem J."/>
            <person name="Labutti K."/>
            <person name="Salamov A."/>
            <person name="Andreopoulos B."/>
            <person name="Baker S."/>
            <person name="Barry K."/>
            <person name="Bills G."/>
            <person name="Bluhm B."/>
            <person name="Cannon C."/>
            <person name="Castanera R."/>
            <person name="Culley D."/>
            <person name="Daum C."/>
            <person name="Ezra D."/>
            <person name="Gonzalez J."/>
            <person name="Henrissat B."/>
            <person name="Kuo A."/>
            <person name="Liang C."/>
            <person name="Lipzen A."/>
            <person name="Lutzoni F."/>
            <person name="Magnuson J."/>
            <person name="Mondo S."/>
            <person name="Nolan M."/>
            <person name="Ohm R."/>
            <person name="Pangilinan J."/>
            <person name="Park H.-J."/>
            <person name="Ramirez L."/>
            <person name="Alfaro M."/>
            <person name="Sun H."/>
            <person name="Tritt A."/>
            <person name="Yoshinaga Y."/>
            <person name="Zwiers L.-H."/>
            <person name="Turgeon B."/>
            <person name="Goodwin S."/>
            <person name="Spatafora J."/>
            <person name="Crous P."/>
            <person name="Grigoriev I."/>
        </authorList>
    </citation>
    <scope>NUCLEOTIDE SEQUENCE</scope>
    <source>
        <strain evidence="5">CBS 113979</strain>
    </source>
</reference>
<dbReference type="Gene3D" id="3.90.550.10">
    <property type="entry name" value="Spore Coat Polysaccharide Biosynthesis Protein SpsA, Chain A"/>
    <property type="match status" value="1"/>
</dbReference>
<dbReference type="GO" id="GO:0006487">
    <property type="term" value="P:protein N-linked glycosylation"/>
    <property type="evidence" value="ECO:0007669"/>
    <property type="project" value="TreeGrafter"/>
</dbReference>